<name>A0A9W6YSS8_AMBMO</name>
<gene>
    <name evidence="4" type="ORF">Amon01_000369300</name>
</gene>
<evidence type="ECO:0000313" key="5">
    <source>
        <dbReference type="Proteomes" id="UP001165063"/>
    </source>
</evidence>
<dbReference type="PROSITE" id="PS50250">
    <property type="entry name" value="PCI"/>
    <property type="match status" value="1"/>
</dbReference>
<dbReference type="PANTHER" id="PTHR12387">
    <property type="entry name" value="26S PROTEASOME NON-ATPASE REGULATORY SUBUNIT 8"/>
    <property type="match status" value="1"/>
</dbReference>
<keyword evidence="2" id="KW-0647">Proteasome</keyword>
<keyword evidence="5" id="KW-1185">Reference proteome</keyword>
<dbReference type="GO" id="GO:0005829">
    <property type="term" value="C:cytosol"/>
    <property type="evidence" value="ECO:0007669"/>
    <property type="project" value="TreeGrafter"/>
</dbReference>
<dbReference type="InterPro" id="IPR000717">
    <property type="entry name" value="PCI_dom"/>
</dbReference>
<dbReference type="OrthoDB" id="8775810at2759"/>
<dbReference type="AlphaFoldDB" id="A0A9W6YSS8"/>
<dbReference type="InterPro" id="IPR006746">
    <property type="entry name" value="26S_Psome_Rpn12"/>
</dbReference>
<sequence length="270" mass="31180">MSLEDLTTKLTAHFNLDDYETCSKLLGKIKIELVKSNLLIPTLHTRTNPNDLIITRSILEIGALVSINLLKMKEFSNYITQLKPFYEIGVNEIPESKNKNKLISLYLLLLLTQDDLASFHIELEKFLNVGLSIDELEKDQYLSIPIKFEKWIIDGDFNKVYELLSSKHNFPCKEFNLFEPELINSIRLNILNNLESAYSSLPLENLKLLLFLKNQSELNEFVNQFGWVVENGVVHFDKKQNNELAIEEVNDERIIVKNALGYGKEMESIV</sequence>
<evidence type="ECO:0000313" key="4">
    <source>
        <dbReference type="EMBL" id="GMG29235.1"/>
    </source>
</evidence>
<protein>
    <submittedName>
        <fullName evidence="4">Unnamed protein product</fullName>
    </submittedName>
</protein>
<dbReference type="PANTHER" id="PTHR12387:SF0">
    <property type="entry name" value="26S PROTEASOME NON-ATPASE REGULATORY SUBUNIT 8"/>
    <property type="match status" value="1"/>
</dbReference>
<dbReference type="GO" id="GO:0043161">
    <property type="term" value="P:proteasome-mediated ubiquitin-dependent protein catabolic process"/>
    <property type="evidence" value="ECO:0007669"/>
    <property type="project" value="TreeGrafter"/>
</dbReference>
<feature type="domain" description="PCI" evidence="3">
    <location>
        <begin position="71"/>
        <end position="252"/>
    </location>
</feature>
<dbReference type="EMBL" id="BSXU01001605">
    <property type="protein sequence ID" value="GMG29235.1"/>
    <property type="molecule type" value="Genomic_DNA"/>
</dbReference>
<evidence type="ECO:0000256" key="1">
    <source>
        <dbReference type="ARBA" id="ARBA00009627"/>
    </source>
</evidence>
<organism evidence="4 5">
    <name type="scientific">Ambrosiozyma monospora</name>
    <name type="common">Yeast</name>
    <name type="synonym">Endomycopsis monosporus</name>
    <dbReference type="NCBI Taxonomy" id="43982"/>
    <lineage>
        <taxon>Eukaryota</taxon>
        <taxon>Fungi</taxon>
        <taxon>Dikarya</taxon>
        <taxon>Ascomycota</taxon>
        <taxon>Saccharomycotina</taxon>
        <taxon>Pichiomycetes</taxon>
        <taxon>Pichiales</taxon>
        <taxon>Pichiaceae</taxon>
        <taxon>Ambrosiozyma</taxon>
    </lineage>
</organism>
<dbReference type="InterPro" id="IPR033464">
    <property type="entry name" value="CSN8_PSD8_EIF3K"/>
</dbReference>
<dbReference type="GO" id="GO:0008541">
    <property type="term" value="C:proteasome regulatory particle, lid subcomplex"/>
    <property type="evidence" value="ECO:0007669"/>
    <property type="project" value="TreeGrafter"/>
</dbReference>
<reference evidence="4" key="1">
    <citation type="submission" date="2023-04" db="EMBL/GenBank/DDBJ databases">
        <title>Ambrosiozyma monospora NBRC 1965.</title>
        <authorList>
            <person name="Ichikawa N."/>
            <person name="Sato H."/>
            <person name="Tonouchi N."/>
        </authorList>
    </citation>
    <scope>NUCLEOTIDE SEQUENCE</scope>
    <source>
        <strain evidence="4">NBRC 1965</strain>
    </source>
</reference>
<dbReference type="Gene3D" id="1.25.40.990">
    <property type="match status" value="1"/>
</dbReference>
<accession>A0A9W6YSS8</accession>
<dbReference type="Proteomes" id="UP001165063">
    <property type="component" value="Unassembled WGS sequence"/>
</dbReference>
<dbReference type="Pfam" id="PF10075">
    <property type="entry name" value="CSN8_PSD8_EIF3K"/>
    <property type="match status" value="1"/>
</dbReference>
<comment type="similarity">
    <text evidence="1">Belongs to the proteasome subunit S14 family.</text>
</comment>
<proteinExistence type="inferred from homology"/>
<dbReference type="GO" id="GO:0005634">
    <property type="term" value="C:nucleus"/>
    <property type="evidence" value="ECO:0007669"/>
    <property type="project" value="TreeGrafter"/>
</dbReference>
<evidence type="ECO:0000259" key="3">
    <source>
        <dbReference type="PROSITE" id="PS50250"/>
    </source>
</evidence>
<evidence type="ECO:0000256" key="2">
    <source>
        <dbReference type="ARBA" id="ARBA00022942"/>
    </source>
</evidence>
<comment type="caution">
    <text evidence="4">The sequence shown here is derived from an EMBL/GenBank/DDBJ whole genome shotgun (WGS) entry which is preliminary data.</text>
</comment>